<feature type="domain" description="ATP synthase F1 complex delta/epsilon subunit N-terminal" evidence="10">
    <location>
        <begin position="3"/>
        <end position="82"/>
    </location>
</feature>
<evidence type="ECO:0000256" key="2">
    <source>
        <dbReference type="ARBA" id="ARBA00005712"/>
    </source>
</evidence>
<dbReference type="GO" id="GO:0005524">
    <property type="term" value="F:ATP binding"/>
    <property type="evidence" value="ECO:0007669"/>
    <property type="project" value="UniProtKB-UniRule"/>
</dbReference>
<dbReference type="GO" id="GO:0046933">
    <property type="term" value="F:proton-transporting ATP synthase activity, rotational mechanism"/>
    <property type="evidence" value="ECO:0007669"/>
    <property type="project" value="UniProtKB-UniRule"/>
</dbReference>
<keyword evidence="8 9" id="KW-0375">Hydrogen ion transport</keyword>
<keyword evidence="9 11" id="KW-0934">Plastid</keyword>
<evidence type="ECO:0000259" key="10">
    <source>
        <dbReference type="Pfam" id="PF02823"/>
    </source>
</evidence>
<dbReference type="Gene3D" id="6.10.140.480">
    <property type="match status" value="1"/>
</dbReference>
<dbReference type="PANTHER" id="PTHR13822">
    <property type="entry name" value="ATP SYNTHASE DELTA/EPSILON CHAIN"/>
    <property type="match status" value="1"/>
</dbReference>
<evidence type="ECO:0000256" key="1">
    <source>
        <dbReference type="ARBA" id="ARBA00004170"/>
    </source>
</evidence>
<dbReference type="RefSeq" id="YP_009519003.1">
    <property type="nucleotide sequence ID" value="NC_039521.1"/>
</dbReference>
<keyword evidence="8 9" id="KW-0793">Thylakoid</keyword>
<protein>
    <recommendedName>
        <fullName evidence="8 9">ATP synthase epsilon chain, chloroplastic</fullName>
    </recommendedName>
    <alternativeName>
        <fullName evidence="8">ATP synthase F1 sector epsilon subunit</fullName>
    </alternativeName>
    <alternativeName>
        <fullName evidence="8">F-ATPase epsilon subunit</fullName>
    </alternativeName>
</protein>
<dbReference type="GeneID" id="38278736"/>
<dbReference type="SUPFAM" id="SSF51344">
    <property type="entry name" value="Epsilon subunit of F1F0-ATP synthase N-terminal domain"/>
    <property type="match status" value="1"/>
</dbReference>
<dbReference type="InterPro" id="IPR001469">
    <property type="entry name" value="ATP_synth_F1_dsu/esu"/>
</dbReference>
<dbReference type="Gene3D" id="2.60.15.10">
    <property type="entry name" value="F0F1 ATP synthase delta/epsilon subunit, N-terminal"/>
    <property type="match status" value="1"/>
</dbReference>
<comment type="similarity">
    <text evidence="2 8 9">Belongs to the ATPase epsilon chain family.</text>
</comment>
<dbReference type="NCBIfam" id="TIGR01216">
    <property type="entry name" value="ATP_synt_epsi"/>
    <property type="match status" value="1"/>
</dbReference>
<dbReference type="HAMAP" id="MF_00530">
    <property type="entry name" value="ATP_synth_epsil_bac"/>
    <property type="match status" value="1"/>
</dbReference>
<reference evidence="11" key="1">
    <citation type="submission" date="2018-07" db="EMBL/GenBank/DDBJ databases">
        <authorList>
            <person name="Quirk P.G."/>
            <person name="Krulwich T.A."/>
        </authorList>
    </citation>
    <scope>NUCLEOTIDE SEQUENCE</scope>
</reference>
<keyword evidence="6 8" id="KW-0139">CF(1)</keyword>
<dbReference type="CDD" id="cd12152">
    <property type="entry name" value="F1-ATPase_delta"/>
    <property type="match status" value="1"/>
</dbReference>
<dbReference type="EMBL" id="MH591104">
    <property type="protein sequence ID" value="AYC64939.1"/>
    <property type="molecule type" value="Genomic_DNA"/>
</dbReference>
<evidence type="ECO:0000256" key="9">
    <source>
        <dbReference type="RuleBase" id="RU003655"/>
    </source>
</evidence>
<keyword evidence="5 8" id="KW-0472">Membrane</keyword>
<sequence length="133" mass="15075">MILNFRVITPYCVFLEDQADEILLSTNTGQIGILSKHAPLITSLDVGVFFFRMKSNNWNSIAIMGGFAIVKNDNIIILANEAESFDTIDLQEAKLDFENAKQKFIEATNIKQRVSANFELKRAKARYEVKISK</sequence>
<evidence type="ECO:0000256" key="7">
    <source>
        <dbReference type="ARBA" id="ARBA00023310"/>
    </source>
</evidence>
<keyword evidence="3 8" id="KW-0813">Transport</keyword>
<dbReference type="GO" id="GO:0045259">
    <property type="term" value="C:proton-transporting ATP synthase complex"/>
    <property type="evidence" value="ECO:0007669"/>
    <property type="project" value="UniProtKB-KW"/>
</dbReference>
<evidence type="ECO:0000256" key="5">
    <source>
        <dbReference type="ARBA" id="ARBA00023136"/>
    </source>
</evidence>
<dbReference type="InterPro" id="IPR020546">
    <property type="entry name" value="ATP_synth_F1_dsu/esu_N"/>
</dbReference>
<dbReference type="InterPro" id="IPR036771">
    <property type="entry name" value="ATPsynth_dsu/esu_N"/>
</dbReference>
<keyword evidence="4 8" id="KW-0406">Ion transport</keyword>
<dbReference type="PANTHER" id="PTHR13822:SF10">
    <property type="entry name" value="ATP SYNTHASE EPSILON CHAIN, CHLOROPLASTIC"/>
    <property type="match status" value="1"/>
</dbReference>
<proteinExistence type="inferred from homology"/>
<comment type="function">
    <text evidence="8 9">Produces ATP from ADP in the presence of a proton gradient across the membrane.</text>
</comment>
<dbReference type="Pfam" id="PF02823">
    <property type="entry name" value="ATP-synt_DE_N"/>
    <property type="match status" value="1"/>
</dbReference>
<gene>
    <name evidence="8 11" type="primary">atpE</name>
</gene>
<reference evidence="11" key="2">
    <citation type="journal article" date="2019" name="Mol. Phylogenet. Evol.">
        <title>Reassessment of the classification of bryopsidales (chlorophyta) based on chloroplast phylogenomic analyses.</title>
        <authorList>
            <person name="Cremen M.C."/>
            <person name="Leliaert F."/>
            <person name="West J."/>
            <person name="Lam D.W."/>
            <person name="Shimada S."/>
            <person name="Lopez-Bautista J.M."/>
            <person name="Verbruggen H."/>
        </authorList>
    </citation>
    <scope>NUCLEOTIDE SEQUENCE</scope>
</reference>
<accession>A0A386AZS5</accession>
<evidence type="ECO:0000256" key="6">
    <source>
        <dbReference type="ARBA" id="ARBA00023196"/>
    </source>
</evidence>
<evidence type="ECO:0000256" key="8">
    <source>
        <dbReference type="HAMAP-Rule" id="MF_00530"/>
    </source>
</evidence>
<comment type="subunit">
    <text evidence="8 9">F-type ATPases have 2 components, CF(1) - the catalytic core - and CF(0) - the membrane proton channel. CF(1) has five subunits: alpha(3), beta(3), gamma(1), delta(1), epsilon(1). CF(0) has three main subunits: a, b and c.</text>
</comment>
<evidence type="ECO:0000256" key="3">
    <source>
        <dbReference type="ARBA" id="ARBA00022448"/>
    </source>
</evidence>
<dbReference type="GO" id="GO:0009535">
    <property type="term" value="C:chloroplast thylakoid membrane"/>
    <property type="evidence" value="ECO:0007669"/>
    <property type="project" value="UniProtKB-SubCell"/>
</dbReference>
<geneLocation type="chloroplast" evidence="11"/>
<organism evidence="11">
    <name type="scientific">Boodleopsis sp. H.0758</name>
    <dbReference type="NCBI Taxonomy" id="2320802"/>
    <lineage>
        <taxon>Eukaryota</taxon>
        <taxon>Viridiplantae</taxon>
        <taxon>Chlorophyta</taxon>
        <taxon>core chlorophytes</taxon>
        <taxon>Ulvophyceae</taxon>
        <taxon>TCBD clade</taxon>
        <taxon>Bryopsidales</taxon>
        <taxon>Halimedineae</taxon>
        <taxon>Halimedaceae</taxon>
        <taxon>Rhipileae</taxon>
        <taxon>Boodleopsis</taxon>
    </lineage>
</organism>
<name>A0A386AZS5_9CHLO</name>
<dbReference type="AlphaFoldDB" id="A0A386AZS5"/>
<evidence type="ECO:0000313" key="11">
    <source>
        <dbReference type="EMBL" id="AYC64939.1"/>
    </source>
</evidence>
<evidence type="ECO:0000256" key="4">
    <source>
        <dbReference type="ARBA" id="ARBA00023065"/>
    </source>
</evidence>
<keyword evidence="7 8" id="KW-0066">ATP synthesis</keyword>
<comment type="subcellular location">
    <subcellularLocation>
        <location evidence="1">Membrane</location>
        <topology evidence="1">Peripheral membrane protein</topology>
    </subcellularLocation>
    <subcellularLocation>
        <location evidence="8">Plastid</location>
        <location evidence="8">Chloroplast thylakoid membrane</location>
        <topology evidence="8">Peripheral membrane protein</topology>
    </subcellularLocation>
</comment>
<keyword evidence="11" id="KW-0150">Chloroplast</keyword>